<keyword evidence="7" id="KW-0378">Hydrolase</keyword>
<feature type="domain" description="Ubiquitin-like" evidence="11">
    <location>
        <begin position="1159"/>
        <end position="1214"/>
    </location>
</feature>
<evidence type="ECO:0000256" key="2">
    <source>
        <dbReference type="ARBA" id="ARBA00004123"/>
    </source>
</evidence>
<name>A0ABR2X1D8_9FUNG</name>
<keyword evidence="5" id="KW-0645">Protease</keyword>
<dbReference type="PROSITE" id="PS50053">
    <property type="entry name" value="UBIQUITIN_2"/>
    <property type="match status" value="1"/>
</dbReference>
<feature type="compositionally biased region" description="Basic and acidic residues" evidence="10">
    <location>
        <begin position="532"/>
        <end position="553"/>
    </location>
</feature>
<dbReference type="SUPFAM" id="SSF54236">
    <property type="entry name" value="Ubiquitin-like"/>
    <property type="match status" value="1"/>
</dbReference>
<proteinExistence type="inferred from homology"/>
<evidence type="ECO:0000256" key="1">
    <source>
        <dbReference type="ARBA" id="ARBA00000707"/>
    </source>
</evidence>
<dbReference type="InterPro" id="IPR035927">
    <property type="entry name" value="DUSP-like_sf"/>
</dbReference>
<feature type="domain" description="DUSP" evidence="13">
    <location>
        <begin position="974"/>
        <end position="1084"/>
    </location>
</feature>
<dbReference type="PROSITE" id="PS00972">
    <property type="entry name" value="USP_1"/>
    <property type="match status" value="1"/>
</dbReference>
<feature type="compositionally biased region" description="Polar residues" evidence="10">
    <location>
        <begin position="433"/>
        <end position="447"/>
    </location>
</feature>
<evidence type="ECO:0000313" key="15">
    <source>
        <dbReference type="Proteomes" id="UP001479436"/>
    </source>
</evidence>
<dbReference type="InterPro" id="IPR050164">
    <property type="entry name" value="Peptidase_C19"/>
</dbReference>
<dbReference type="PANTHER" id="PTHR24006">
    <property type="entry name" value="UBIQUITIN CARBOXYL-TERMINAL HYDROLASE"/>
    <property type="match status" value="1"/>
</dbReference>
<feature type="compositionally biased region" description="Polar residues" evidence="10">
    <location>
        <begin position="554"/>
        <end position="565"/>
    </location>
</feature>
<keyword evidence="15" id="KW-1185">Reference proteome</keyword>
<evidence type="ECO:0000256" key="4">
    <source>
        <dbReference type="ARBA" id="ARBA00012759"/>
    </source>
</evidence>
<evidence type="ECO:0000259" key="11">
    <source>
        <dbReference type="PROSITE" id="PS50053"/>
    </source>
</evidence>
<dbReference type="SUPFAM" id="SSF143791">
    <property type="entry name" value="DUSP-like"/>
    <property type="match status" value="1"/>
</dbReference>
<keyword evidence="9" id="KW-0539">Nucleus</keyword>
<feature type="compositionally biased region" description="Basic residues" evidence="10">
    <location>
        <begin position="1143"/>
        <end position="1154"/>
    </location>
</feature>
<evidence type="ECO:0000256" key="9">
    <source>
        <dbReference type="ARBA" id="ARBA00023242"/>
    </source>
</evidence>
<dbReference type="Gene3D" id="3.10.20.90">
    <property type="entry name" value="Phosphatidylinositol 3-kinase Catalytic Subunit, Chain A, domain 1"/>
    <property type="match status" value="1"/>
</dbReference>
<dbReference type="PROSITE" id="PS00973">
    <property type="entry name" value="USP_2"/>
    <property type="match status" value="1"/>
</dbReference>
<feature type="region of interest" description="Disordered" evidence="10">
    <location>
        <begin position="336"/>
        <end position="392"/>
    </location>
</feature>
<feature type="region of interest" description="Disordered" evidence="10">
    <location>
        <begin position="643"/>
        <end position="682"/>
    </location>
</feature>
<sequence length="1246" mass="144221">MAYLKRGDQSSWVNDASLEANEEISPEHLIKFYGLSNSATKPYCPNKYSPRVTVDKKTRCIISRCKELPNCLNHLGQEFWEREDSFEQYCQVKELSIKHTEVRNRLEGKPVGLKNLGATCYVNSLLQVWFHNLNIRRGIYEFQHSEVKNPICYQLQRAFAFLEYGNQDTYDPVQFVESLELDADEEQDVQEFCKLFTSLLNSVFETQERENLRNLFKDQFEGEYEYGTKCSKCKNISQRRETFHELELNIKDNSSLEQCIERFLKPEMMRGDDQYFCSECDSKQNATRTTRISGLPNVLNVQLMRFVYDVKTLTKKKNNARIRFPRTLDARMLLNSLQKKRKPASTEESKKTSLEQKRKRGNDEELVDGKSDRQKVPLKPTRKSAKDENNKPVTEVEEFINVTDIEDALSSHTSSTIGENIIDVTTLDEDVTRSGQSDSQSTCTTPNRRGRSKAKSSSNNSMESEDSKSSPTGKRESIRVQKQIAKSLKKSDQDIDVGVESHINDEQLTSEPAHVTPKRRRRKSTQNLANHMEIDQVDAKPEQDQSFKEERPSSSESTDISSQCQAKKRPRKQQKINDTEAELVADIKTESVEENEEDCVYDLTAVLTHEGPSAYSGHYAAYVFDTGKQCWFKFDDEKVTNEGPTLNLQIPTESKPRKKKTASSETAATDEMDVDQAESERNHCSSRDAYMLIYTKRMMEQPQVVRPMEIIMKEVEQANHLAHQEAHAQNKSLLSAKEEFDRERESRRVIYSKWNVVEENEYSYFFPRSLLQDWVRGVFKQSEGSSPESSAHTALDLSCDHGNLDPYQMKLVKRVNKVCSELLTQQHPEWKQVFNSDQLCRECALEFLKEKRYQAQHAKDIQEFEKAMKTKSEEQYLISKSWVKEWCKKTPGFDWEDISSDPYPEHELYGLDVRCTHGGVSLDLSNSKQITQKAMEFLVRLFPNYQPPSESTAQCEQCVKEHANGKQPSVEMLKKAEDERNQCKHLVTQSRKDLTILSDSTYFIIDNTFIQEWRSFVRNPESKPPPEKFNNSFLFCKHDKLHYDFSDPIDQIVLNKISFVTELEWRIFKSNYLGGPEVQFQKPMVEDQLIYETVPDVCPECLVSRRLDFQEATVHICRKEENNHLESSDEGGKKKAINSVRGTRTRASQRSKSNIRTRITVRKADTVKDIKVKIMDKLNISPLYQRLYFLDQELLDNDVSVRELGVLPNSQIYLTEIEPIDDEEESWEDQISKGEETGFKGTSLLA</sequence>
<protein>
    <recommendedName>
        <fullName evidence="4">ubiquitinyl hydrolase 1</fullName>
        <ecNumber evidence="4">3.4.19.12</ecNumber>
    </recommendedName>
</protein>
<dbReference type="InterPro" id="IPR000626">
    <property type="entry name" value="Ubiquitin-like_dom"/>
</dbReference>
<dbReference type="InterPro" id="IPR006615">
    <property type="entry name" value="Pept_C19_DUSP"/>
</dbReference>
<comment type="subcellular location">
    <subcellularLocation>
        <location evidence="2">Nucleus</location>
    </subcellularLocation>
</comment>
<dbReference type="InterPro" id="IPR018200">
    <property type="entry name" value="USP_CS"/>
</dbReference>
<dbReference type="Pfam" id="PF00443">
    <property type="entry name" value="UCH"/>
    <property type="match status" value="1"/>
</dbReference>
<dbReference type="InterPro" id="IPR038765">
    <property type="entry name" value="Papain-like_cys_pep_sf"/>
</dbReference>
<dbReference type="PANTHER" id="PTHR24006:SF722">
    <property type="entry name" value="UBIQUITIN CARBOXYL-TERMINAL HYDROLASE 48"/>
    <property type="match status" value="1"/>
</dbReference>
<gene>
    <name evidence="14" type="ORF">K7432_002571</name>
</gene>
<feature type="region of interest" description="Disordered" evidence="10">
    <location>
        <begin position="1124"/>
        <end position="1154"/>
    </location>
</feature>
<dbReference type="SMART" id="SM00213">
    <property type="entry name" value="UBQ"/>
    <property type="match status" value="1"/>
</dbReference>
<feature type="domain" description="USP" evidence="12">
    <location>
        <begin position="111"/>
        <end position="697"/>
    </location>
</feature>
<evidence type="ECO:0000256" key="6">
    <source>
        <dbReference type="ARBA" id="ARBA00022786"/>
    </source>
</evidence>
<dbReference type="CDD" id="cd01795">
    <property type="entry name" value="Ubl_USP48"/>
    <property type="match status" value="1"/>
</dbReference>
<evidence type="ECO:0000313" key="14">
    <source>
        <dbReference type="EMBL" id="KAK9767556.1"/>
    </source>
</evidence>
<dbReference type="InterPro" id="IPR044743">
    <property type="entry name" value="Ubl_USP48"/>
</dbReference>
<dbReference type="PROSITE" id="PS50235">
    <property type="entry name" value="USP_3"/>
    <property type="match status" value="1"/>
</dbReference>
<comment type="catalytic activity">
    <reaction evidence="1">
        <text>Thiol-dependent hydrolysis of ester, thioester, amide, peptide and isopeptide bonds formed by the C-terminal Gly of ubiquitin (a 76-residue protein attached to proteins as an intracellular targeting signal).</text>
        <dbReference type="EC" id="3.4.19.12"/>
    </reaction>
</comment>
<organism evidence="14 15">
    <name type="scientific">Basidiobolus ranarum</name>
    <dbReference type="NCBI Taxonomy" id="34480"/>
    <lineage>
        <taxon>Eukaryota</taxon>
        <taxon>Fungi</taxon>
        <taxon>Fungi incertae sedis</taxon>
        <taxon>Zoopagomycota</taxon>
        <taxon>Entomophthoromycotina</taxon>
        <taxon>Basidiobolomycetes</taxon>
        <taxon>Basidiobolales</taxon>
        <taxon>Basidiobolaceae</taxon>
        <taxon>Basidiobolus</taxon>
    </lineage>
</organism>
<feature type="compositionally biased region" description="Basic and acidic residues" evidence="10">
    <location>
        <begin position="465"/>
        <end position="479"/>
    </location>
</feature>
<dbReference type="Proteomes" id="UP001479436">
    <property type="component" value="Unassembled WGS sequence"/>
</dbReference>
<evidence type="ECO:0000259" key="13">
    <source>
        <dbReference type="PROSITE" id="PS51283"/>
    </source>
</evidence>
<dbReference type="InterPro" id="IPR029071">
    <property type="entry name" value="Ubiquitin-like_domsf"/>
</dbReference>
<keyword evidence="8" id="KW-0788">Thiol protease</keyword>
<comment type="caution">
    <text evidence="14">The sequence shown here is derived from an EMBL/GenBank/DDBJ whole genome shotgun (WGS) entry which is preliminary data.</text>
</comment>
<feature type="compositionally biased region" description="Basic and acidic residues" evidence="10">
    <location>
        <begin position="1124"/>
        <end position="1133"/>
    </location>
</feature>
<evidence type="ECO:0000256" key="7">
    <source>
        <dbReference type="ARBA" id="ARBA00022801"/>
    </source>
</evidence>
<evidence type="ECO:0000256" key="10">
    <source>
        <dbReference type="SAM" id="MobiDB-lite"/>
    </source>
</evidence>
<evidence type="ECO:0000256" key="3">
    <source>
        <dbReference type="ARBA" id="ARBA00009085"/>
    </source>
</evidence>
<dbReference type="PROSITE" id="PS51283">
    <property type="entry name" value="DUSP"/>
    <property type="match status" value="1"/>
</dbReference>
<reference evidence="14 15" key="1">
    <citation type="submission" date="2023-04" db="EMBL/GenBank/DDBJ databases">
        <title>Genome of Basidiobolus ranarum AG-B5.</title>
        <authorList>
            <person name="Stajich J.E."/>
            <person name="Carter-House D."/>
            <person name="Gryganskyi A."/>
        </authorList>
    </citation>
    <scope>NUCLEOTIDE SEQUENCE [LARGE SCALE GENOMIC DNA]</scope>
    <source>
        <strain evidence="14 15">AG-B5</strain>
    </source>
</reference>
<dbReference type="Pfam" id="PF00240">
    <property type="entry name" value="ubiquitin"/>
    <property type="match status" value="1"/>
</dbReference>
<feature type="region of interest" description="Disordered" evidence="10">
    <location>
        <begin position="428"/>
        <end position="577"/>
    </location>
</feature>
<dbReference type="SUPFAM" id="SSF54001">
    <property type="entry name" value="Cysteine proteinases"/>
    <property type="match status" value="1"/>
</dbReference>
<accession>A0ABR2X1D8</accession>
<keyword evidence="6" id="KW-0833">Ubl conjugation pathway</keyword>
<dbReference type="Gene3D" id="3.90.70.10">
    <property type="entry name" value="Cysteine proteinases"/>
    <property type="match status" value="2"/>
</dbReference>
<dbReference type="EC" id="3.4.19.12" evidence="4"/>
<dbReference type="InterPro" id="IPR028889">
    <property type="entry name" value="USP"/>
</dbReference>
<feature type="compositionally biased region" description="Acidic residues" evidence="10">
    <location>
        <begin position="668"/>
        <end position="677"/>
    </location>
</feature>
<dbReference type="Gene3D" id="3.30.2230.10">
    <property type="entry name" value="DUSP-like"/>
    <property type="match status" value="1"/>
</dbReference>
<evidence type="ECO:0000259" key="12">
    <source>
        <dbReference type="PROSITE" id="PS50235"/>
    </source>
</evidence>
<feature type="compositionally biased region" description="Polar residues" evidence="10">
    <location>
        <begin position="643"/>
        <end position="652"/>
    </location>
</feature>
<evidence type="ECO:0000256" key="8">
    <source>
        <dbReference type="ARBA" id="ARBA00022807"/>
    </source>
</evidence>
<feature type="region of interest" description="Disordered" evidence="10">
    <location>
        <begin position="1223"/>
        <end position="1246"/>
    </location>
</feature>
<dbReference type="EMBL" id="JASJQH010000070">
    <property type="protein sequence ID" value="KAK9767556.1"/>
    <property type="molecule type" value="Genomic_DNA"/>
</dbReference>
<evidence type="ECO:0000256" key="5">
    <source>
        <dbReference type="ARBA" id="ARBA00022670"/>
    </source>
</evidence>
<comment type="similarity">
    <text evidence="3">Belongs to the peptidase C19 family.</text>
</comment>
<feature type="compositionally biased region" description="Basic and acidic residues" evidence="10">
    <location>
        <begin position="344"/>
        <end position="375"/>
    </location>
</feature>
<dbReference type="InterPro" id="IPR001394">
    <property type="entry name" value="Peptidase_C19_UCH"/>
</dbReference>